<evidence type="ECO:0000313" key="3">
    <source>
        <dbReference type="Proteomes" id="UP000735302"/>
    </source>
</evidence>
<accession>A0AAV3YCR1</accession>
<feature type="region of interest" description="Disordered" evidence="1">
    <location>
        <begin position="1"/>
        <end position="48"/>
    </location>
</feature>
<keyword evidence="3" id="KW-1185">Reference proteome</keyword>
<evidence type="ECO:0000313" key="2">
    <source>
        <dbReference type="EMBL" id="GFN80671.1"/>
    </source>
</evidence>
<dbReference type="EMBL" id="BLXT01000825">
    <property type="protein sequence ID" value="GFN80671.1"/>
    <property type="molecule type" value="Genomic_DNA"/>
</dbReference>
<comment type="caution">
    <text evidence="2">The sequence shown here is derived from an EMBL/GenBank/DDBJ whole genome shotgun (WGS) entry which is preliminary data.</text>
</comment>
<gene>
    <name evidence="2" type="ORF">PoB_000717700</name>
</gene>
<proteinExistence type="predicted"/>
<organism evidence="2 3">
    <name type="scientific">Plakobranchus ocellatus</name>
    <dbReference type="NCBI Taxonomy" id="259542"/>
    <lineage>
        <taxon>Eukaryota</taxon>
        <taxon>Metazoa</taxon>
        <taxon>Spiralia</taxon>
        <taxon>Lophotrochozoa</taxon>
        <taxon>Mollusca</taxon>
        <taxon>Gastropoda</taxon>
        <taxon>Heterobranchia</taxon>
        <taxon>Euthyneura</taxon>
        <taxon>Panpulmonata</taxon>
        <taxon>Sacoglossa</taxon>
        <taxon>Placobranchoidea</taxon>
        <taxon>Plakobranchidae</taxon>
        <taxon>Plakobranchus</taxon>
    </lineage>
</organism>
<name>A0AAV3YCR1_9GAST</name>
<reference evidence="2 3" key="1">
    <citation type="journal article" date="2021" name="Elife">
        <title>Chloroplast acquisition without the gene transfer in kleptoplastic sea slugs, Plakobranchus ocellatus.</title>
        <authorList>
            <person name="Maeda T."/>
            <person name="Takahashi S."/>
            <person name="Yoshida T."/>
            <person name="Shimamura S."/>
            <person name="Takaki Y."/>
            <person name="Nagai Y."/>
            <person name="Toyoda A."/>
            <person name="Suzuki Y."/>
            <person name="Arimoto A."/>
            <person name="Ishii H."/>
            <person name="Satoh N."/>
            <person name="Nishiyama T."/>
            <person name="Hasebe M."/>
            <person name="Maruyama T."/>
            <person name="Minagawa J."/>
            <person name="Obokata J."/>
            <person name="Shigenobu S."/>
        </authorList>
    </citation>
    <scope>NUCLEOTIDE SEQUENCE [LARGE SCALE GENOMIC DNA]</scope>
</reference>
<sequence length="121" mass="13615">MTSFATKAQDSFDAGISETHDCPSTQTEVKDKITQDNDEEQAAVSKTTVNDTEPFLNARNGADLTVLTIYLRVRITYNFAPNKKRTNLCEVSGSRLLGMTYTIVRWFNLKKDSNSTRQTNL</sequence>
<dbReference type="Proteomes" id="UP000735302">
    <property type="component" value="Unassembled WGS sequence"/>
</dbReference>
<evidence type="ECO:0000256" key="1">
    <source>
        <dbReference type="SAM" id="MobiDB-lite"/>
    </source>
</evidence>
<dbReference type="AlphaFoldDB" id="A0AAV3YCR1"/>
<protein>
    <submittedName>
        <fullName evidence="2">Uncharacterized protein</fullName>
    </submittedName>
</protein>